<feature type="region of interest" description="Disordered" evidence="1">
    <location>
        <begin position="246"/>
        <end position="280"/>
    </location>
</feature>
<feature type="compositionally biased region" description="Basic and acidic residues" evidence="1">
    <location>
        <begin position="1"/>
        <end position="22"/>
    </location>
</feature>
<evidence type="ECO:0000313" key="3">
    <source>
        <dbReference type="Proteomes" id="UP000467841"/>
    </source>
</evidence>
<dbReference type="EMBL" id="CACVBM020001274">
    <property type="protein sequence ID" value="CAA7042866.1"/>
    <property type="molecule type" value="Genomic_DNA"/>
</dbReference>
<sequence>MEARTTIKDTKEAENDTEKKTSAESSIFSTILADIERNPTILQNQRNLSAEVSIFTTILADIDDENPTILQNQRNLIPQVSVFTTFLGDSDEENPTTLQKKKKKELKKTKRRGSTPIDFSCTIPKTLRRSYLVDSLNQELKILKSELKSKGQTSGLSRNPNYGRECGGCVEEGKVEEQREKVKFLAEGDGAIDEAIEEMLGMIEKDGSYLEQIKYNYENGDFHDDRFREELRKKADKDEKEISSWISNGEPEAETRVSQEEKQDIKKKSPVKVNMEKTDEQESTVTKRDYSWCKRRWYLIEKLRQREENLKKRRAKAVRFGVEFSFLVAEVMFLIPTEFLASEIEDFWISLKRFGVNGDDGKGTSVIIGKLEEVFEVVIKKKENKERHNVNVLESVFRFDGYKPLCVDAIQFLGKIVWGLRRSKQSERVELCDLDSLFEDCQRVLMKLELKLAEMKQRMYRSVSADYESVSKTERFGLLSRKVMRRANADNRFGRSVIGCYLTEIWKSLFQAEALQEQRKEE</sequence>
<dbReference type="InterPro" id="IPR009568">
    <property type="entry name" value="DUF1184"/>
</dbReference>
<gene>
    <name evidence="2" type="ORF">MERR_LOCUS30101</name>
</gene>
<evidence type="ECO:0000256" key="1">
    <source>
        <dbReference type="SAM" id="MobiDB-lite"/>
    </source>
</evidence>
<feature type="region of interest" description="Disordered" evidence="1">
    <location>
        <begin position="88"/>
        <end position="111"/>
    </location>
</feature>
<protein>
    <submittedName>
        <fullName evidence="2">Uncharacterized protein</fullName>
    </submittedName>
</protein>
<feature type="compositionally biased region" description="Basic and acidic residues" evidence="1">
    <location>
        <begin position="253"/>
        <end position="267"/>
    </location>
</feature>
<dbReference type="OrthoDB" id="1092279at2759"/>
<dbReference type="Proteomes" id="UP000467841">
    <property type="component" value="Unassembled WGS sequence"/>
</dbReference>
<reference evidence="2" key="1">
    <citation type="submission" date="2020-01" db="EMBL/GenBank/DDBJ databases">
        <authorList>
            <person name="Mishra B."/>
        </authorList>
    </citation>
    <scope>NUCLEOTIDE SEQUENCE [LARGE SCALE GENOMIC DNA]</scope>
</reference>
<evidence type="ECO:0000313" key="2">
    <source>
        <dbReference type="EMBL" id="CAA7042866.1"/>
    </source>
</evidence>
<dbReference type="Pfam" id="PF06683">
    <property type="entry name" value="DUF1184"/>
    <property type="match status" value="1"/>
</dbReference>
<feature type="compositionally biased region" description="Basic residues" evidence="1">
    <location>
        <begin position="99"/>
        <end position="111"/>
    </location>
</feature>
<keyword evidence="3" id="KW-1185">Reference proteome</keyword>
<organism evidence="2 3">
    <name type="scientific">Microthlaspi erraticum</name>
    <dbReference type="NCBI Taxonomy" id="1685480"/>
    <lineage>
        <taxon>Eukaryota</taxon>
        <taxon>Viridiplantae</taxon>
        <taxon>Streptophyta</taxon>
        <taxon>Embryophyta</taxon>
        <taxon>Tracheophyta</taxon>
        <taxon>Spermatophyta</taxon>
        <taxon>Magnoliopsida</taxon>
        <taxon>eudicotyledons</taxon>
        <taxon>Gunneridae</taxon>
        <taxon>Pentapetalae</taxon>
        <taxon>rosids</taxon>
        <taxon>malvids</taxon>
        <taxon>Brassicales</taxon>
        <taxon>Brassicaceae</taxon>
        <taxon>Coluteocarpeae</taxon>
        <taxon>Microthlaspi</taxon>
    </lineage>
</organism>
<comment type="caution">
    <text evidence="2">The sequence shown here is derived from an EMBL/GenBank/DDBJ whole genome shotgun (WGS) entry which is preliminary data.</text>
</comment>
<accession>A0A6D2JSU7</accession>
<name>A0A6D2JSU7_9BRAS</name>
<dbReference type="AlphaFoldDB" id="A0A6D2JSU7"/>
<proteinExistence type="predicted"/>
<feature type="region of interest" description="Disordered" evidence="1">
    <location>
        <begin position="1"/>
        <end position="23"/>
    </location>
</feature>